<evidence type="ECO:0000313" key="2">
    <source>
        <dbReference type="EMBL" id="QOL32289.1"/>
    </source>
</evidence>
<evidence type="ECO:0000313" key="4">
    <source>
        <dbReference type="Proteomes" id="UP000593943"/>
    </source>
</evidence>
<keyword evidence="4" id="KW-1185">Reference proteome</keyword>
<dbReference type="EMBL" id="CP062938">
    <property type="protein sequence ID" value="QOL32289.1"/>
    <property type="molecule type" value="Genomic_DNA"/>
</dbReference>
<protein>
    <submittedName>
        <fullName evidence="1">Uncharacterized protein</fullName>
    </submittedName>
</protein>
<dbReference type="AlphaFoldDB" id="A0A261GDW4"/>
<dbReference type="OrthoDB" id="4418218at2"/>
<dbReference type="RefSeq" id="WP_158217159.1">
    <property type="nucleotide sequence ID" value="NZ_CP062938.1"/>
</dbReference>
<accession>A0A261GDW4</accession>
<dbReference type="EMBL" id="MWWZ01000001">
    <property type="protein sequence ID" value="OZG69594.1"/>
    <property type="molecule type" value="Genomic_DNA"/>
</dbReference>
<sequence>MVGALIRCNRRDGDRVVKVYGGPEGYCDVCNDPGFKRDMGKIGTDWEIVALDPIPWRP</sequence>
<reference evidence="1 3" key="1">
    <citation type="journal article" date="2017" name="BMC Genomics">
        <title>Comparative genomic and phylogenomic analyses of the Bifidobacteriaceae family.</title>
        <authorList>
            <person name="Lugli G.A."/>
            <person name="Milani C."/>
            <person name="Turroni F."/>
            <person name="Duranti S."/>
            <person name="Mancabelli L."/>
            <person name="Mangifesta M."/>
            <person name="Ferrario C."/>
            <person name="Modesto M."/>
            <person name="Mattarelli P."/>
            <person name="Jiri K."/>
            <person name="van Sinderen D."/>
            <person name="Ventura M."/>
        </authorList>
    </citation>
    <scope>NUCLEOTIDE SEQUENCE [LARGE SCALE GENOMIC DNA]</scope>
    <source>
        <strain evidence="1 3">DSM 100216</strain>
    </source>
</reference>
<dbReference type="Proteomes" id="UP000593943">
    <property type="component" value="Chromosome"/>
</dbReference>
<evidence type="ECO:0000313" key="3">
    <source>
        <dbReference type="Proteomes" id="UP000216057"/>
    </source>
</evidence>
<gene>
    <name evidence="2" type="ORF">BE0216_07335</name>
    <name evidence="1" type="ORF">BEUL_0011</name>
</gene>
<dbReference type="Proteomes" id="UP000216057">
    <property type="component" value="Unassembled WGS sequence"/>
</dbReference>
<organism evidence="1 3">
    <name type="scientific">Bifidobacterium eulemuris</name>
    <dbReference type="NCBI Taxonomy" id="1765219"/>
    <lineage>
        <taxon>Bacteria</taxon>
        <taxon>Bacillati</taxon>
        <taxon>Actinomycetota</taxon>
        <taxon>Actinomycetes</taxon>
        <taxon>Bifidobacteriales</taxon>
        <taxon>Bifidobacteriaceae</taxon>
        <taxon>Bifidobacterium</taxon>
    </lineage>
</organism>
<name>A0A261GDW4_9BIFI</name>
<evidence type="ECO:0000313" key="1">
    <source>
        <dbReference type="EMBL" id="OZG69594.1"/>
    </source>
</evidence>
<proteinExistence type="predicted"/>
<reference evidence="2 4" key="2">
    <citation type="submission" date="2020-10" db="EMBL/GenBank/DDBJ databases">
        <title>Genome sequencing of Bifidobacterium eulemuris_DSMZ_100216.</title>
        <authorList>
            <person name="Kim J."/>
        </authorList>
    </citation>
    <scope>NUCLEOTIDE SEQUENCE [LARGE SCALE GENOMIC DNA]</scope>
    <source>
        <strain evidence="2 4">DSM 100216</strain>
    </source>
</reference>
<dbReference type="KEGG" id="beu:BE0216_07335"/>